<protein>
    <submittedName>
        <fullName evidence="2">DUF3825 domain-containing protein</fullName>
    </submittedName>
</protein>
<name>A0A844FDF1_CLOSV</name>
<dbReference type="Pfam" id="PF12873">
    <property type="entry name" value="DUF3825"/>
    <property type="match status" value="1"/>
</dbReference>
<dbReference type="EMBL" id="VUMB01000077">
    <property type="protein sequence ID" value="MSS42051.1"/>
    <property type="molecule type" value="Genomic_DNA"/>
</dbReference>
<dbReference type="RefSeq" id="WP_154322676.1">
    <property type="nucleotide sequence ID" value="NZ_CP045695.1"/>
</dbReference>
<gene>
    <name evidence="2" type="ORF">FYJ37_17565</name>
</gene>
<proteinExistence type="predicted"/>
<organism evidence="2 3">
    <name type="scientific">Clostridium scindens (strain JCM 10418 / VPI 12708)</name>
    <dbReference type="NCBI Taxonomy" id="29347"/>
    <lineage>
        <taxon>Bacteria</taxon>
        <taxon>Bacillati</taxon>
        <taxon>Bacillota</taxon>
        <taxon>Clostridia</taxon>
        <taxon>Lachnospirales</taxon>
        <taxon>Lachnospiraceae</taxon>
    </lineage>
</organism>
<sequence length="327" mass="38370">MTNLKLYLIPTTPSYEYEPYNHIYLINASSSQEAYQKAKLQLDSNIPQELPEYESYDIEIHNLPAFPFHESEKYDILNQIFLNTKGFEHMAYFNVNWNDYTDELSKLAAQEEWSNTTYPDKKILTNYMVHTYKKLTSEKNIITNKEYGIFNTGLFTEFYQPIYAYHDKNGLQFLTAYELGNMNISDRPPRANYFTDPSLLLFDWHYEININYKHILKDITNLQRIPDRLKDDKNILNNLNGSIDTMKKRVSSNYKLAIPQYYEGKIQLLLPLCLEDDETPSLALTVTKVGNFYQGHTCLTLDMAYNNARLIAKPESNWLSTDEIITE</sequence>
<dbReference type="Proteomes" id="UP000462363">
    <property type="component" value="Unassembled WGS sequence"/>
</dbReference>
<feature type="domain" description="DUF3825" evidence="1">
    <location>
        <begin position="104"/>
        <end position="318"/>
    </location>
</feature>
<reference evidence="2 3" key="1">
    <citation type="submission" date="2019-08" db="EMBL/GenBank/DDBJ databases">
        <title>In-depth cultivation of the pig gut microbiome towards novel bacterial diversity and tailored functional studies.</title>
        <authorList>
            <person name="Wylensek D."/>
            <person name="Hitch T.C.A."/>
            <person name="Clavel T."/>
        </authorList>
    </citation>
    <scope>NUCLEOTIDE SEQUENCE [LARGE SCALE GENOMIC DNA]</scope>
    <source>
        <strain evidence="2 3">BL-389-WT-3D</strain>
    </source>
</reference>
<evidence type="ECO:0000259" key="1">
    <source>
        <dbReference type="Pfam" id="PF12873"/>
    </source>
</evidence>
<evidence type="ECO:0000313" key="3">
    <source>
        <dbReference type="Proteomes" id="UP000462363"/>
    </source>
</evidence>
<comment type="caution">
    <text evidence="2">The sequence shown here is derived from an EMBL/GenBank/DDBJ whole genome shotgun (WGS) entry which is preliminary data.</text>
</comment>
<accession>A0A844FDF1</accession>
<evidence type="ECO:0000313" key="2">
    <source>
        <dbReference type="EMBL" id="MSS42051.1"/>
    </source>
</evidence>
<dbReference type="InterPro" id="IPR024437">
    <property type="entry name" value="DUF3825"/>
</dbReference>
<dbReference type="AlphaFoldDB" id="A0A844FDF1"/>